<sequence length="104" mass="12167">MDRSLFWTQKAAGQRFGDPGNVDCDLDLMRSPSELLSEVSLYAQSFLKMMSEIEQAETAVATRENRTPLNIRMIFERSSERGLRRRQYDLPTPNERSYKCWGER</sequence>
<gene>
    <name evidence="1" type="ORF">HPLM_LOCUS17423</name>
</gene>
<proteinExistence type="predicted"/>
<evidence type="ECO:0000313" key="3">
    <source>
        <dbReference type="WBParaSite" id="HPLM_0001743101-mRNA-1"/>
    </source>
</evidence>
<dbReference type="OMA" id="LVARENC"/>
<evidence type="ECO:0000313" key="2">
    <source>
        <dbReference type="Proteomes" id="UP000268014"/>
    </source>
</evidence>
<organism evidence="3">
    <name type="scientific">Haemonchus placei</name>
    <name type="common">Barber's pole worm</name>
    <dbReference type="NCBI Taxonomy" id="6290"/>
    <lineage>
        <taxon>Eukaryota</taxon>
        <taxon>Metazoa</taxon>
        <taxon>Ecdysozoa</taxon>
        <taxon>Nematoda</taxon>
        <taxon>Chromadorea</taxon>
        <taxon>Rhabditida</taxon>
        <taxon>Rhabditina</taxon>
        <taxon>Rhabditomorpha</taxon>
        <taxon>Strongyloidea</taxon>
        <taxon>Trichostrongylidae</taxon>
        <taxon>Haemonchus</taxon>
    </lineage>
</organism>
<dbReference type="STRING" id="6290.A0A0N4WZP6"/>
<dbReference type="AlphaFoldDB" id="A0A0N4WZP6"/>
<keyword evidence="2" id="KW-1185">Reference proteome</keyword>
<accession>A0A0N4WZP6</accession>
<reference evidence="1 2" key="2">
    <citation type="submission" date="2018-11" db="EMBL/GenBank/DDBJ databases">
        <authorList>
            <consortium name="Pathogen Informatics"/>
        </authorList>
    </citation>
    <scope>NUCLEOTIDE SEQUENCE [LARGE SCALE GENOMIC DNA]</scope>
    <source>
        <strain evidence="1 2">MHpl1</strain>
    </source>
</reference>
<dbReference type="Proteomes" id="UP000268014">
    <property type="component" value="Unassembled WGS sequence"/>
</dbReference>
<dbReference type="WBParaSite" id="HPLM_0001743101-mRNA-1">
    <property type="protein sequence ID" value="HPLM_0001743101-mRNA-1"/>
    <property type="gene ID" value="HPLM_0001743101"/>
</dbReference>
<reference evidence="3" key="1">
    <citation type="submission" date="2017-02" db="UniProtKB">
        <authorList>
            <consortium name="WormBaseParasite"/>
        </authorList>
    </citation>
    <scope>IDENTIFICATION</scope>
</reference>
<name>A0A0N4WZP6_HAEPC</name>
<dbReference type="EMBL" id="UZAF01019959">
    <property type="protein sequence ID" value="VDO65074.1"/>
    <property type="molecule type" value="Genomic_DNA"/>
</dbReference>
<protein>
    <submittedName>
        <fullName evidence="3">Nucleotidyltransferase</fullName>
    </submittedName>
</protein>
<evidence type="ECO:0000313" key="1">
    <source>
        <dbReference type="EMBL" id="VDO65074.1"/>
    </source>
</evidence>